<name>A0A2K2CG47_BRADI</name>
<accession>A0A2K2CG47</accession>
<dbReference type="Proteomes" id="UP000008810">
    <property type="component" value="Chromosome 5"/>
</dbReference>
<dbReference type="OrthoDB" id="5835829at2759"/>
<dbReference type="InterPro" id="IPR002213">
    <property type="entry name" value="UDP_glucos_trans"/>
</dbReference>
<dbReference type="EC" id="2.4.1.-" evidence="4"/>
<evidence type="ECO:0000313" key="6">
    <source>
        <dbReference type="EnsemblPlants" id="PNT61000"/>
    </source>
</evidence>
<sequence>MKTGEKPHVVCLPAPAQGHITPMLKLAKILHARGFHVTFVNTKLNQQKLLSSRGPAALDGLSDFRFAVIQDGLPPSGADPAQVCHSITTICPPNFLALLAELNDPANSEVPPVTCLIVDGVMSFCYDAAKEIGVPCAALWTSSACGFMGFHHYRLLLEQGLVPFKDVAQVTDNSYLDTVVHGFPGLCEGMRLRDFPSFIRTTDRNDIMLNFVMDFADRLLSLPDAVLLNTFDEIERPVLDAMRAILPPMYAIGPLHRRASIEVPAGSSLDGIGSNLWKEQHDGLLEWLGAHGTRTIVYVNYGSFTVMTKEQLLEFAWGLADSEYPFMWNIRPDLLKGDTAVLPPEFLSAVSGRSMLTTWCPQEKVIVHDAVGLFLTHSGWNSTLESVCAGVPMLSWPFFAEQQTNCRYKCTEWGIGLEIGGEVKRAELAAMIGEVMEGEKGREMRRRAAEWKDEAVRATLPGGPAEASLDT</sequence>
<dbReference type="STRING" id="15368.A0A2K2CG47"/>
<reference evidence="6" key="3">
    <citation type="submission" date="2018-08" db="UniProtKB">
        <authorList>
            <consortium name="EnsemblPlants"/>
        </authorList>
    </citation>
    <scope>IDENTIFICATION</scope>
    <source>
        <strain evidence="6">cv. Bd21</strain>
    </source>
</reference>
<evidence type="ECO:0000313" key="5">
    <source>
        <dbReference type="EMBL" id="PNT61000.1"/>
    </source>
</evidence>
<dbReference type="GO" id="GO:0005737">
    <property type="term" value="C:cytoplasm"/>
    <property type="evidence" value="ECO:0000318"/>
    <property type="project" value="GO_Central"/>
</dbReference>
<keyword evidence="2 3" id="KW-0808">Transferase</keyword>
<dbReference type="GO" id="GO:0080043">
    <property type="term" value="F:quercetin 3-O-glucosyltransferase activity"/>
    <property type="evidence" value="ECO:0000318"/>
    <property type="project" value="GO_Central"/>
</dbReference>
<reference evidence="5" key="2">
    <citation type="submission" date="2017-06" db="EMBL/GenBank/DDBJ databases">
        <title>WGS assembly of Brachypodium distachyon.</title>
        <authorList>
            <consortium name="The International Brachypodium Initiative"/>
            <person name="Lucas S."/>
            <person name="Harmon-Smith M."/>
            <person name="Lail K."/>
            <person name="Tice H."/>
            <person name="Grimwood J."/>
            <person name="Bruce D."/>
            <person name="Barry K."/>
            <person name="Shu S."/>
            <person name="Lindquist E."/>
            <person name="Wang M."/>
            <person name="Pitluck S."/>
            <person name="Vogel J.P."/>
            <person name="Garvin D.F."/>
            <person name="Mockler T.C."/>
            <person name="Schmutz J."/>
            <person name="Rokhsar D."/>
            <person name="Bevan M.W."/>
        </authorList>
    </citation>
    <scope>NUCLEOTIDE SEQUENCE</scope>
    <source>
        <strain evidence="5">Bd21</strain>
    </source>
</reference>
<evidence type="ECO:0000256" key="2">
    <source>
        <dbReference type="ARBA" id="ARBA00022679"/>
    </source>
</evidence>
<dbReference type="PROSITE" id="PS00375">
    <property type="entry name" value="UDPGT"/>
    <property type="match status" value="1"/>
</dbReference>
<dbReference type="FunFam" id="3.40.50.2000:FF:000055">
    <property type="entry name" value="Glycosyltransferase"/>
    <property type="match status" value="1"/>
</dbReference>
<reference evidence="5 6" key="1">
    <citation type="journal article" date="2010" name="Nature">
        <title>Genome sequencing and analysis of the model grass Brachypodium distachyon.</title>
        <authorList>
            <consortium name="International Brachypodium Initiative"/>
        </authorList>
    </citation>
    <scope>NUCLEOTIDE SEQUENCE [LARGE SCALE GENOMIC DNA]</scope>
    <source>
        <strain evidence="5 6">Bd21</strain>
    </source>
</reference>
<dbReference type="InParanoid" id="A0A2K2CG47"/>
<evidence type="ECO:0000313" key="7">
    <source>
        <dbReference type="Proteomes" id="UP000008810"/>
    </source>
</evidence>
<protein>
    <recommendedName>
        <fullName evidence="4">Glycosyltransferase</fullName>
        <ecNumber evidence="4">2.4.1.-</ecNumber>
    </recommendedName>
</protein>
<evidence type="ECO:0000256" key="1">
    <source>
        <dbReference type="ARBA" id="ARBA00009995"/>
    </source>
</evidence>
<dbReference type="PANTHER" id="PTHR11926:SF1405">
    <property type="entry name" value="GLYCOSYLTRANSFERASE"/>
    <property type="match status" value="1"/>
</dbReference>
<dbReference type="EMBL" id="CM000884">
    <property type="protein sequence ID" value="PNT61000.1"/>
    <property type="molecule type" value="Genomic_DNA"/>
</dbReference>
<dbReference type="Pfam" id="PF00201">
    <property type="entry name" value="UDPGT"/>
    <property type="match status" value="1"/>
</dbReference>
<dbReference type="InterPro" id="IPR035595">
    <property type="entry name" value="UDP_glycos_trans_CS"/>
</dbReference>
<dbReference type="Gramene" id="PNT61000">
    <property type="protein sequence ID" value="PNT61000"/>
    <property type="gene ID" value="BRADI_5g08895v3"/>
</dbReference>
<dbReference type="PANTHER" id="PTHR11926">
    <property type="entry name" value="GLUCOSYL/GLUCURONOSYL TRANSFERASES"/>
    <property type="match status" value="1"/>
</dbReference>
<dbReference type="AlphaFoldDB" id="A0A2K2CG47"/>
<evidence type="ECO:0000256" key="4">
    <source>
        <dbReference type="RuleBase" id="RU362057"/>
    </source>
</evidence>
<dbReference type="SUPFAM" id="SSF53756">
    <property type="entry name" value="UDP-Glycosyltransferase/glycogen phosphorylase"/>
    <property type="match status" value="1"/>
</dbReference>
<keyword evidence="3" id="KW-0328">Glycosyltransferase</keyword>
<keyword evidence="7" id="KW-1185">Reference proteome</keyword>
<dbReference type="GO" id="GO:0080044">
    <property type="term" value="F:quercetin 7-O-glucosyltransferase activity"/>
    <property type="evidence" value="ECO:0000318"/>
    <property type="project" value="GO_Central"/>
</dbReference>
<feature type="non-terminal residue" evidence="5">
    <location>
        <position position="471"/>
    </location>
</feature>
<dbReference type="Gene3D" id="3.40.50.2000">
    <property type="entry name" value="Glycogen Phosphorylase B"/>
    <property type="match status" value="2"/>
</dbReference>
<comment type="similarity">
    <text evidence="1 3">Belongs to the UDP-glycosyltransferase family.</text>
</comment>
<dbReference type="EnsemblPlants" id="PNT61000">
    <property type="protein sequence ID" value="PNT61000"/>
    <property type="gene ID" value="BRADI_5g08895v3"/>
</dbReference>
<gene>
    <name evidence="5" type="ORF">BRADI_5g08895v3</name>
</gene>
<organism evidence="5">
    <name type="scientific">Brachypodium distachyon</name>
    <name type="common">Purple false brome</name>
    <name type="synonym">Trachynia distachya</name>
    <dbReference type="NCBI Taxonomy" id="15368"/>
    <lineage>
        <taxon>Eukaryota</taxon>
        <taxon>Viridiplantae</taxon>
        <taxon>Streptophyta</taxon>
        <taxon>Embryophyta</taxon>
        <taxon>Tracheophyta</taxon>
        <taxon>Spermatophyta</taxon>
        <taxon>Magnoliopsida</taxon>
        <taxon>Liliopsida</taxon>
        <taxon>Poales</taxon>
        <taxon>Poaceae</taxon>
        <taxon>BOP clade</taxon>
        <taxon>Pooideae</taxon>
        <taxon>Stipodae</taxon>
        <taxon>Brachypodieae</taxon>
        <taxon>Brachypodium</taxon>
    </lineage>
</organism>
<dbReference type="CDD" id="cd03784">
    <property type="entry name" value="GT1_Gtf-like"/>
    <property type="match status" value="1"/>
</dbReference>
<dbReference type="FunFam" id="3.40.50.2000:FF:000027">
    <property type="entry name" value="Glycosyltransferase"/>
    <property type="match status" value="1"/>
</dbReference>
<evidence type="ECO:0000256" key="3">
    <source>
        <dbReference type="RuleBase" id="RU003718"/>
    </source>
</evidence>
<proteinExistence type="inferred from homology"/>